<dbReference type="STRING" id="1051890.A0A3N4M1U2"/>
<dbReference type="Gene3D" id="3.30.230.130">
    <property type="entry name" value="Cullin, Chain C, Domain 2"/>
    <property type="match status" value="1"/>
</dbReference>
<dbReference type="Pfam" id="PF26557">
    <property type="entry name" value="Cullin_AB"/>
    <property type="match status" value="1"/>
</dbReference>
<organism evidence="7 8">
    <name type="scientific">Terfezia boudieri ATCC MYA-4762</name>
    <dbReference type="NCBI Taxonomy" id="1051890"/>
    <lineage>
        <taxon>Eukaryota</taxon>
        <taxon>Fungi</taxon>
        <taxon>Dikarya</taxon>
        <taxon>Ascomycota</taxon>
        <taxon>Pezizomycotina</taxon>
        <taxon>Pezizomycetes</taxon>
        <taxon>Pezizales</taxon>
        <taxon>Pezizaceae</taxon>
        <taxon>Terfezia</taxon>
    </lineage>
</organism>
<dbReference type="Pfam" id="PF00888">
    <property type="entry name" value="Cullin"/>
    <property type="match status" value="1"/>
</dbReference>
<evidence type="ECO:0000313" key="7">
    <source>
        <dbReference type="EMBL" id="RPB29123.1"/>
    </source>
</evidence>
<evidence type="ECO:0000259" key="6">
    <source>
        <dbReference type="PROSITE" id="PS50069"/>
    </source>
</evidence>
<dbReference type="InterPro" id="IPR059120">
    <property type="entry name" value="Cullin-like_AB"/>
</dbReference>
<evidence type="ECO:0000256" key="4">
    <source>
        <dbReference type="PROSITE-ProRule" id="PRU00330"/>
    </source>
</evidence>
<dbReference type="FunFam" id="1.20.1310.10:FF:000002">
    <property type="entry name" value="cullin-3 isoform X1"/>
    <property type="match status" value="1"/>
</dbReference>
<dbReference type="InterPro" id="IPR016158">
    <property type="entry name" value="Cullin_homology"/>
</dbReference>
<dbReference type="InterPro" id="IPR045093">
    <property type="entry name" value="Cullin"/>
</dbReference>
<dbReference type="FunFam" id="3.30.230.130:FF:000011">
    <property type="entry name" value="SCF ubiquitin ligase subunit CulC, putative"/>
    <property type="match status" value="1"/>
</dbReference>
<feature type="domain" description="Cullin family profile" evidence="6">
    <location>
        <begin position="438"/>
        <end position="678"/>
    </location>
</feature>
<dbReference type="Gene3D" id="1.20.1310.10">
    <property type="entry name" value="Cullin Repeats"/>
    <property type="match status" value="4"/>
</dbReference>
<dbReference type="Pfam" id="PF10557">
    <property type="entry name" value="Cullin_Nedd8"/>
    <property type="match status" value="1"/>
</dbReference>
<gene>
    <name evidence="7" type="ORF">L211DRAFT_817421</name>
</gene>
<evidence type="ECO:0000256" key="1">
    <source>
        <dbReference type="ARBA" id="ARBA00006019"/>
    </source>
</evidence>
<protein>
    <submittedName>
        <fullName evidence="7">Cullin-domain-containing protein</fullName>
    </submittedName>
</protein>
<dbReference type="AlphaFoldDB" id="A0A3N4M1U2"/>
<dbReference type="Proteomes" id="UP000267821">
    <property type="component" value="Unassembled WGS sequence"/>
</dbReference>
<keyword evidence="3" id="KW-0832">Ubl conjugation</keyword>
<dbReference type="InterPro" id="IPR019559">
    <property type="entry name" value="Cullin_neddylation_domain"/>
</dbReference>
<evidence type="ECO:0000256" key="2">
    <source>
        <dbReference type="ARBA" id="ARBA00022499"/>
    </source>
</evidence>
<dbReference type="SUPFAM" id="SSF74788">
    <property type="entry name" value="Cullin repeat-like"/>
    <property type="match status" value="1"/>
</dbReference>
<dbReference type="SMART" id="SM00884">
    <property type="entry name" value="Cullin_Nedd8"/>
    <property type="match status" value="1"/>
</dbReference>
<dbReference type="EMBL" id="ML121528">
    <property type="protein sequence ID" value="RPB29123.1"/>
    <property type="molecule type" value="Genomic_DNA"/>
</dbReference>
<dbReference type="InterPro" id="IPR016159">
    <property type="entry name" value="Cullin_repeat-like_dom_sf"/>
</dbReference>
<dbReference type="InterPro" id="IPR036390">
    <property type="entry name" value="WH_DNA-bd_sf"/>
</dbReference>
<dbReference type="PANTHER" id="PTHR11932">
    <property type="entry name" value="CULLIN"/>
    <property type="match status" value="1"/>
</dbReference>
<dbReference type="GO" id="GO:0006511">
    <property type="term" value="P:ubiquitin-dependent protein catabolic process"/>
    <property type="evidence" value="ECO:0007669"/>
    <property type="project" value="InterPro"/>
</dbReference>
<dbReference type="PROSITE" id="PS50069">
    <property type="entry name" value="CULLIN_2"/>
    <property type="match status" value="1"/>
</dbReference>
<evidence type="ECO:0000256" key="3">
    <source>
        <dbReference type="ARBA" id="ARBA00022843"/>
    </source>
</evidence>
<dbReference type="FunFam" id="1.10.10.10:FF:000014">
    <property type="entry name" value="Cullin 1"/>
    <property type="match status" value="1"/>
</dbReference>
<proteinExistence type="inferred from homology"/>
<evidence type="ECO:0000313" key="8">
    <source>
        <dbReference type="Proteomes" id="UP000267821"/>
    </source>
</evidence>
<dbReference type="FunCoup" id="A0A3N4M1U2">
    <property type="interactions" value="800"/>
</dbReference>
<dbReference type="InParanoid" id="A0A3N4M1U2"/>
<name>A0A3N4M1U2_9PEZI</name>
<keyword evidence="2" id="KW-1017">Isopeptide bond</keyword>
<dbReference type="FunFam" id="1.20.1310.10:FF:000061">
    <property type="entry name" value="Related to cullulin 3"/>
    <property type="match status" value="1"/>
</dbReference>
<accession>A0A3N4M1U2</accession>
<dbReference type="FunFam" id="1.20.1310.10:FF:000036">
    <property type="entry name" value="SCF ubiquitin ligase subunit CulC, putative"/>
    <property type="match status" value="1"/>
</dbReference>
<keyword evidence="8" id="KW-1185">Reference proteome</keyword>
<evidence type="ECO:0000256" key="5">
    <source>
        <dbReference type="RuleBase" id="RU003829"/>
    </source>
</evidence>
<dbReference type="GO" id="GO:0031625">
    <property type="term" value="F:ubiquitin protein ligase binding"/>
    <property type="evidence" value="ECO:0007669"/>
    <property type="project" value="InterPro"/>
</dbReference>
<dbReference type="SUPFAM" id="SSF46785">
    <property type="entry name" value="Winged helix' DNA-binding domain"/>
    <property type="match status" value="1"/>
</dbReference>
<dbReference type="Gene3D" id="1.10.10.10">
    <property type="entry name" value="Winged helix-like DNA-binding domain superfamily/Winged helix DNA-binding domain"/>
    <property type="match status" value="1"/>
</dbReference>
<dbReference type="FunFam" id="1.20.1310.10:FF:000001">
    <property type="entry name" value="Cullin 3"/>
    <property type="match status" value="1"/>
</dbReference>
<comment type="similarity">
    <text evidence="1 4 5">Belongs to the cullin family.</text>
</comment>
<reference evidence="7 8" key="1">
    <citation type="journal article" date="2018" name="Nat. Ecol. Evol.">
        <title>Pezizomycetes genomes reveal the molecular basis of ectomycorrhizal truffle lifestyle.</title>
        <authorList>
            <person name="Murat C."/>
            <person name="Payen T."/>
            <person name="Noel B."/>
            <person name="Kuo A."/>
            <person name="Morin E."/>
            <person name="Chen J."/>
            <person name="Kohler A."/>
            <person name="Krizsan K."/>
            <person name="Balestrini R."/>
            <person name="Da Silva C."/>
            <person name="Montanini B."/>
            <person name="Hainaut M."/>
            <person name="Levati E."/>
            <person name="Barry K.W."/>
            <person name="Belfiori B."/>
            <person name="Cichocki N."/>
            <person name="Clum A."/>
            <person name="Dockter R.B."/>
            <person name="Fauchery L."/>
            <person name="Guy J."/>
            <person name="Iotti M."/>
            <person name="Le Tacon F."/>
            <person name="Lindquist E.A."/>
            <person name="Lipzen A."/>
            <person name="Malagnac F."/>
            <person name="Mello A."/>
            <person name="Molinier V."/>
            <person name="Miyauchi S."/>
            <person name="Poulain J."/>
            <person name="Riccioni C."/>
            <person name="Rubini A."/>
            <person name="Sitrit Y."/>
            <person name="Splivallo R."/>
            <person name="Traeger S."/>
            <person name="Wang M."/>
            <person name="Zifcakova L."/>
            <person name="Wipf D."/>
            <person name="Zambonelli A."/>
            <person name="Paolocci F."/>
            <person name="Nowrousian M."/>
            <person name="Ottonello S."/>
            <person name="Baldrian P."/>
            <person name="Spatafora J.W."/>
            <person name="Henrissat B."/>
            <person name="Nagy L.G."/>
            <person name="Aury J.M."/>
            <person name="Wincker P."/>
            <person name="Grigoriev I.V."/>
            <person name="Bonfante P."/>
            <person name="Martin F.M."/>
        </authorList>
    </citation>
    <scope>NUCLEOTIDE SEQUENCE [LARGE SCALE GENOMIC DNA]</scope>
    <source>
        <strain evidence="7 8">ATCC MYA-4762</strain>
    </source>
</reference>
<dbReference type="InterPro" id="IPR036388">
    <property type="entry name" value="WH-like_DNA-bd_sf"/>
</dbReference>
<dbReference type="InterPro" id="IPR036317">
    <property type="entry name" value="Cullin_homology_sf"/>
</dbReference>
<sequence length="809" mass="93099">MSLRGRGKIRAPKRGINNDNFEFDDIWAVLSQSLQEIHHKNASSLSFEELYRNAYKLVLKKHGDKLYKEVKRLLADHLEQVGRDEVKPLCPGGGSQVAASLGTAAIERRDGGNRFLMGLKNAWEDHQLCLGMMRDVLMYLDRVYCVDNKEPSIYIAGMGLFRDHILRSRQNEIGRHLNSIILDQIQMERDGDSIDRGTIRSCVYMLEGLYETDEENENQKLYLTSFEGEFLQASTMFYKHEAERLLRECDAGTYLQRTNRRLEEEYSRSHNTLSPLTEVKIRGVVEKCLITDIIKEVMEMEGSGISVMLDHDRYEELKLLYQLIARVDNDKAILKEKTSARLIELGKEINRSISSTTATEQGSMEGEGAGEGSSKITAVAKEDKEAINATTLAIKWVDEVLALKDKYDRIWQLSFEGDKGMNTALSRAFSNFINDYPRSPEYMSLFIDDNLRKGLKGKTEEEVDQVLDKAITLFRYISDKDIFERYYKKHLSRRLLMGRSVSHDVEKQMIGKLKLEVGVAFTCRMEGMFKDMNISEDLTSEFKKHRPRTSEDGEASQTELSVHVLTPTFWPLQAMGGQEQQNTCTYPQEIEELREAFTKFYLNRHSGRKLQWQANMGTADVKAVYSGKKLEVNVSTYGMVILLAFNDVPPGGSLTFKELQTITSIPENDLIRNLQSLAVAPKNRLLKKEPMSKDVRPTDRFYYNENFQSKYLRIKIGVVANRAETEKERRETGNKVDETRAHQIEAAVVRIMKQRKQAVHGDLMLEVINLLSNRFKPDPAMIKKRIESLMEREYLERVDGERQTYRYLA</sequence>
<dbReference type="SUPFAM" id="SSF75632">
    <property type="entry name" value="Cullin homology domain"/>
    <property type="match status" value="1"/>
</dbReference>
<dbReference type="OrthoDB" id="27073at2759"/>
<dbReference type="InterPro" id="IPR001373">
    <property type="entry name" value="Cullin_N"/>
</dbReference>
<dbReference type="SMART" id="SM00182">
    <property type="entry name" value="CULLIN"/>
    <property type="match status" value="1"/>
</dbReference>